<accession>A0ABQ1PV50</accession>
<keyword evidence="2" id="KW-0812">Transmembrane</keyword>
<keyword evidence="4" id="KW-1185">Reference proteome</keyword>
<reference evidence="4" key="1">
    <citation type="journal article" date="2019" name="Int. J. Syst. Evol. Microbiol.">
        <title>The Global Catalogue of Microorganisms (GCM) 10K type strain sequencing project: providing services to taxonomists for standard genome sequencing and annotation.</title>
        <authorList>
            <consortium name="The Broad Institute Genomics Platform"/>
            <consortium name="The Broad Institute Genome Sequencing Center for Infectious Disease"/>
            <person name="Wu L."/>
            <person name="Ma J."/>
        </authorList>
    </citation>
    <scope>NUCLEOTIDE SEQUENCE [LARGE SCALE GENOMIC DNA]</scope>
    <source>
        <strain evidence="4">CGMCC 1.15353</strain>
    </source>
</reference>
<feature type="region of interest" description="Disordered" evidence="1">
    <location>
        <begin position="32"/>
        <end position="156"/>
    </location>
</feature>
<keyword evidence="2" id="KW-0472">Membrane</keyword>
<comment type="caution">
    <text evidence="3">The sequence shown here is derived from an EMBL/GenBank/DDBJ whole genome shotgun (WGS) entry which is preliminary data.</text>
</comment>
<keyword evidence="2" id="KW-1133">Transmembrane helix</keyword>
<feature type="transmembrane region" description="Helical" evidence="2">
    <location>
        <begin position="12"/>
        <end position="30"/>
    </location>
</feature>
<organism evidence="3 4">
    <name type="scientific">Pontibacillus salipaludis</name>
    <dbReference type="NCBI Taxonomy" id="1697394"/>
    <lineage>
        <taxon>Bacteria</taxon>
        <taxon>Bacillati</taxon>
        <taxon>Bacillota</taxon>
        <taxon>Bacilli</taxon>
        <taxon>Bacillales</taxon>
        <taxon>Bacillaceae</taxon>
        <taxon>Pontibacillus</taxon>
    </lineage>
</organism>
<protein>
    <submittedName>
        <fullName evidence="3">Uncharacterized protein</fullName>
    </submittedName>
</protein>
<dbReference type="RefSeq" id="WP_188651465.1">
    <property type="nucleotide sequence ID" value="NZ_BMIN01000003.1"/>
</dbReference>
<proteinExistence type="predicted"/>
<dbReference type="EMBL" id="BMIN01000003">
    <property type="protein sequence ID" value="GGD04484.1"/>
    <property type="molecule type" value="Genomic_DNA"/>
</dbReference>
<dbReference type="Proteomes" id="UP000642571">
    <property type="component" value="Unassembled WGS sequence"/>
</dbReference>
<sequence length="179" mass="20164">MGDIFDLIFSNIGILLPIIFGVFAFLTNLGKDDEQKEQKKKPVQNRPAQEGGTPPSSPQPSGDREKVKDLKTYAEEQRERYRSLQREQKAEGSGAKKRDEKAFKGEIGGEHDAIPDQPTQPSYQRDEKVPYRKDSKPQPSVKVSGLQNVSKKKLAESIVMAEVLGKPRSMNPYRSHLKK</sequence>
<evidence type="ECO:0000256" key="1">
    <source>
        <dbReference type="SAM" id="MobiDB-lite"/>
    </source>
</evidence>
<evidence type="ECO:0000313" key="4">
    <source>
        <dbReference type="Proteomes" id="UP000642571"/>
    </source>
</evidence>
<evidence type="ECO:0000313" key="3">
    <source>
        <dbReference type="EMBL" id="GGD04484.1"/>
    </source>
</evidence>
<evidence type="ECO:0000256" key="2">
    <source>
        <dbReference type="SAM" id="Phobius"/>
    </source>
</evidence>
<feature type="compositionally biased region" description="Basic and acidic residues" evidence="1">
    <location>
        <begin position="62"/>
        <end position="114"/>
    </location>
</feature>
<gene>
    <name evidence="3" type="ORF">GCM10011389_10020</name>
</gene>
<feature type="compositionally biased region" description="Basic and acidic residues" evidence="1">
    <location>
        <begin position="124"/>
        <end position="136"/>
    </location>
</feature>
<name>A0ABQ1PV50_9BACI</name>